<keyword evidence="8" id="KW-0498">Mitosis</keyword>
<evidence type="ECO:0000256" key="2">
    <source>
        <dbReference type="ARBA" id="ARBA00004629"/>
    </source>
</evidence>
<dbReference type="AlphaFoldDB" id="A0A8J5HXN4"/>
<evidence type="ECO:0000313" key="14">
    <source>
        <dbReference type="Proteomes" id="UP000734854"/>
    </source>
</evidence>
<reference evidence="13 14" key="1">
    <citation type="submission" date="2020-08" db="EMBL/GenBank/DDBJ databases">
        <title>Plant Genome Project.</title>
        <authorList>
            <person name="Zhang R.-G."/>
        </authorList>
    </citation>
    <scope>NUCLEOTIDE SEQUENCE [LARGE SCALE GENOMIC DNA]</scope>
    <source>
        <tissue evidence="13">Rhizome</tissue>
    </source>
</reference>
<evidence type="ECO:0000256" key="8">
    <source>
        <dbReference type="ARBA" id="ARBA00022776"/>
    </source>
</evidence>
<evidence type="ECO:0000256" key="10">
    <source>
        <dbReference type="ARBA" id="ARBA00023212"/>
    </source>
</evidence>
<keyword evidence="5" id="KW-0963">Cytoplasm</keyword>
<protein>
    <submittedName>
        <fullName evidence="13">Uncharacterized protein</fullName>
    </submittedName>
</protein>
<dbReference type="PANTHER" id="PTHR48118:SF1">
    <property type="entry name" value="SPINDLE AND KINETOCHORE-ASSOCIATED PROTEIN 3"/>
    <property type="match status" value="1"/>
</dbReference>
<dbReference type="GO" id="GO:0000940">
    <property type="term" value="C:outer kinetochore"/>
    <property type="evidence" value="ECO:0007669"/>
    <property type="project" value="InterPro"/>
</dbReference>
<evidence type="ECO:0000256" key="12">
    <source>
        <dbReference type="ARBA" id="ARBA00023328"/>
    </source>
</evidence>
<dbReference type="GO" id="GO:0051301">
    <property type="term" value="P:cell division"/>
    <property type="evidence" value="ECO:0007669"/>
    <property type="project" value="UniProtKB-KW"/>
</dbReference>
<comment type="similarity">
    <text evidence="3">Belongs to the SKA3 family.</text>
</comment>
<evidence type="ECO:0000256" key="6">
    <source>
        <dbReference type="ARBA" id="ARBA00022618"/>
    </source>
</evidence>
<keyword evidence="10" id="KW-0206">Cytoskeleton</keyword>
<organism evidence="13 14">
    <name type="scientific">Zingiber officinale</name>
    <name type="common">Ginger</name>
    <name type="synonym">Amomum zingiber</name>
    <dbReference type="NCBI Taxonomy" id="94328"/>
    <lineage>
        <taxon>Eukaryota</taxon>
        <taxon>Viridiplantae</taxon>
        <taxon>Streptophyta</taxon>
        <taxon>Embryophyta</taxon>
        <taxon>Tracheophyta</taxon>
        <taxon>Spermatophyta</taxon>
        <taxon>Magnoliopsida</taxon>
        <taxon>Liliopsida</taxon>
        <taxon>Zingiberales</taxon>
        <taxon>Zingiberaceae</taxon>
        <taxon>Zingiber</taxon>
    </lineage>
</organism>
<keyword evidence="4" id="KW-0158">Chromosome</keyword>
<accession>A0A8J5HXN4</accession>
<comment type="subcellular location">
    <subcellularLocation>
        <location evidence="2">Chromosome</location>
        <location evidence="2">Centromere</location>
        <location evidence="2">Kinetochore</location>
    </subcellularLocation>
    <subcellularLocation>
        <location evidence="1">Cytoplasm</location>
        <location evidence="1">Cytoskeleton</location>
        <location evidence="1">Spindle</location>
    </subcellularLocation>
</comment>
<name>A0A8J5HXN4_ZINOF</name>
<gene>
    <name evidence="13" type="ORF">ZIOFF_002995</name>
</gene>
<keyword evidence="14" id="KW-1185">Reference proteome</keyword>
<proteinExistence type="inferred from homology"/>
<evidence type="ECO:0000256" key="11">
    <source>
        <dbReference type="ARBA" id="ARBA00023306"/>
    </source>
</evidence>
<dbReference type="InterPro" id="IPR033341">
    <property type="entry name" value="SKA3"/>
</dbReference>
<keyword evidence="12" id="KW-0137">Centromere</keyword>
<evidence type="ECO:0000313" key="13">
    <source>
        <dbReference type="EMBL" id="KAG6537892.1"/>
    </source>
</evidence>
<sequence>MAFGTVSFEELLGHCNEVFKNNQRCTVDLEKRMQSLGYVTKVELEDEEILDDSKFTSPVSGFQRPFFEFVSVSVVQLSKKGPEEYILVGLLSYNKISETTLPGYPKLALHATGAGAAYCILFIHNEEISVARNAAKAIVHASKEDYNDLPAFMKNLVVCEELQEAAVKINSFLSIHEQNDVFRQDELEKMVLGQYSIIRSLFEYTVSGNCPLLSFTSWTLIACVGFYKPLTMVSMQLRAGLPKFRNVEEMRMHQFSSLSRYAVHEPLEMSPASLR</sequence>
<dbReference type="GO" id="GO:0005876">
    <property type="term" value="C:spindle microtubule"/>
    <property type="evidence" value="ECO:0007669"/>
    <property type="project" value="TreeGrafter"/>
</dbReference>
<evidence type="ECO:0000256" key="4">
    <source>
        <dbReference type="ARBA" id="ARBA00022454"/>
    </source>
</evidence>
<dbReference type="GO" id="GO:0007059">
    <property type="term" value="P:chromosome segregation"/>
    <property type="evidence" value="ECO:0007669"/>
    <property type="project" value="InterPro"/>
</dbReference>
<evidence type="ECO:0000256" key="9">
    <source>
        <dbReference type="ARBA" id="ARBA00022838"/>
    </source>
</evidence>
<dbReference type="EMBL" id="JACMSC010000001">
    <property type="protein sequence ID" value="KAG6537892.1"/>
    <property type="molecule type" value="Genomic_DNA"/>
</dbReference>
<keyword evidence="6" id="KW-0132">Cell division</keyword>
<keyword evidence="11" id="KW-0131">Cell cycle</keyword>
<comment type="caution">
    <text evidence="13">The sequence shown here is derived from an EMBL/GenBank/DDBJ whole genome shotgun (WGS) entry which is preliminary data.</text>
</comment>
<evidence type="ECO:0000256" key="1">
    <source>
        <dbReference type="ARBA" id="ARBA00004186"/>
    </source>
</evidence>
<keyword evidence="9" id="KW-0995">Kinetochore</keyword>
<keyword evidence="7" id="KW-0493">Microtubule</keyword>
<dbReference type="GO" id="GO:0000278">
    <property type="term" value="P:mitotic cell cycle"/>
    <property type="evidence" value="ECO:0007669"/>
    <property type="project" value="TreeGrafter"/>
</dbReference>
<evidence type="ECO:0000256" key="3">
    <source>
        <dbReference type="ARBA" id="ARBA00007716"/>
    </source>
</evidence>
<evidence type="ECO:0000256" key="5">
    <source>
        <dbReference type="ARBA" id="ARBA00022490"/>
    </source>
</evidence>
<dbReference type="PANTHER" id="PTHR48118">
    <property type="entry name" value="SPINDLE AND KINETOCHORE-ASSOCIATED PROTEIN 3"/>
    <property type="match status" value="1"/>
</dbReference>
<evidence type="ECO:0000256" key="7">
    <source>
        <dbReference type="ARBA" id="ARBA00022701"/>
    </source>
</evidence>
<dbReference type="Proteomes" id="UP000734854">
    <property type="component" value="Unassembled WGS sequence"/>
</dbReference>